<reference evidence="2" key="1">
    <citation type="submission" date="2014-03" db="EMBL/GenBank/DDBJ databases">
        <title>The sialotranscriptome of Amblyomma triste, Amblyomma parvum and Amblyomma cajennense ticks, uncovered by 454-based RNA-seq.</title>
        <authorList>
            <person name="Garcia G.R."/>
            <person name="Gardinassi L.G."/>
            <person name="Ribeiro J.M."/>
            <person name="Anatrielo E."/>
            <person name="Ferreira B.R."/>
            <person name="Moreira H.N."/>
            <person name="Mafra C."/>
            <person name="Olegario M.M."/>
            <person name="Szabo P.J."/>
            <person name="Miranda-Santos I.K."/>
            <person name="Maruyama S.R."/>
        </authorList>
    </citation>
    <scope>NUCLEOTIDE SEQUENCE</scope>
    <source>
        <strain evidence="2">Araguapaz</strain>
        <tissue evidence="2">Salivary glands</tissue>
    </source>
</reference>
<dbReference type="EMBL" id="GBBL01000204">
    <property type="protein sequence ID" value="JAC27116.1"/>
    <property type="molecule type" value="mRNA"/>
</dbReference>
<feature type="chain" id="PRO_5001520322" evidence="1">
    <location>
        <begin position="20"/>
        <end position="95"/>
    </location>
</feature>
<accession>A0A023FZ15</accession>
<keyword evidence="1" id="KW-0732">Signal</keyword>
<evidence type="ECO:0000256" key="1">
    <source>
        <dbReference type="SAM" id="SignalP"/>
    </source>
</evidence>
<name>A0A023FZ15_AMBPA</name>
<feature type="signal peptide" evidence="1">
    <location>
        <begin position="1"/>
        <end position="19"/>
    </location>
</feature>
<dbReference type="AlphaFoldDB" id="A0A023FZ15"/>
<protein>
    <submittedName>
        <fullName evidence="2">Putative secreted protein</fullName>
    </submittedName>
</protein>
<sequence length="95" mass="10876">MLNDIHIVLLCTLFRVVRTRVDHLQIVSDVWMCKQTGIHDIAEVEVRVCHAEGSTGTFVFSAPFNKRRTQKLIICKGNVHSLRQWILGQKGHLLV</sequence>
<proteinExistence type="evidence at transcript level"/>
<evidence type="ECO:0000313" key="2">
    <source>
        <dbReference type="EMBL" id="JAC27116.1"/>
    </source>
</evidence>
<organism evidence="2">
    <name type="scientific">Amblyomma parvum</name>
    <name type="common">South American tick</name>
    <dbReference type="NCBI Taxonomy" id="251391"/>
    <lineage>
        <taxon>Eukaryota</taxon>
        <taxon>Metazoa</taxon>
        <taxon>Ecdysozoa</taxon>
        <taxon>Arthropoda</taxon>
        <taxon>Chelicerata</taxon>
        <taxon>Arachnida</taxon>
        <taxon>Acari</taxon>
        <taxon>Parasitiformes</taxon>
        <taxon>Ixodida</taxon>
        <taxon>Ixodoidea</taxon>
        <taxon>Ixodidae</taxon>
        <taxon>Amblyomminae</taxon>
        <taxon>Amblyomma</taxon>
    </lineage>
</organism>